<protein>
    <submittedName>
        <fullName evidence="2">Uncharacterized protein LOC107805545</fullName>
    </submittedName>
</protein>
<dbReference type="RefSeq" id="XP_016485088.1">
    <property type="nucleotide sequence ID" value="XM_016629602.1"/>
</dbReference>
<dbReference type="PaxDb" id="4097-A0A1S4B8H2"/>
<accession>A0A1S4B8H2</accession>
<dbReference type="OrthoDB" id="1678883at2759"/>
<dbReference type="PANTHER" id="PTHR34287:SF4">
    <property type="entry name" value="OS04G0504200 PROTEIN"/>
    <property type="match status" value="1"/>
</dbReference>
<proteinExistence type="predicted"/>
<evidence type="ECO:0000313" key="1">
    <source>
        <dbReference type="Proteomes" id="UP000790787"/>
    </source>
</evidence>
<dbReference type="RefSeq" id="XP_016485088.1">
    <property type="nucleotide sequence ID" value="XM_016629602.2"/>
</dbReference>
<reference evidence="2" key="2">
    <citation type="submission" date="2025-08" db="UniProtKB">
        <authorList>
            <consortium name="RefSeq"/>
        </authorList>
    </citation>
    <scope>IDENTIFICATION</scope>
    <source>
        <tissue evidence="2">Leaf</tissue>
    </source>
</reference>
<dbReference type="GeneID" id="107805545"/>
<dbReference type="KEGG" id="nta:107805545"/>
<gene>
    <name evidence="2" type="primary">LOC107805545</name>
</gene>
<dbReference type="STRING" id="4097.A0A1S4B8H2"/>
<reference evidence="1" key="1">
    <citation type="journal article" date="2014" name="Nat. Commun.">
        <title>The tobacco genome sequence and its comparison with those of tomato and potato.</title>
        <authorList>
            <person name="Sierro N."/>
            <person name="Battey J.N."/>
            <person name="Ouadi S."/>
            <person name="Bakaher N."/>
            <person name="Bovet L."/>
            <person name="Willig A."/>
            <person name="Goepfert S."/>
            <person name="Peitsch M.C."/>
            <person name="Ivanov N.V."/>
        </authorList>
    </citation>
    <scope>NUCLEOTIDE SEQUENCE [LARGE SCALE GENOMIC DNA]</scope>
</reference>
<dbReference type="AlphaFoldDB" id="A0A1S4B8H2"/>
<sequence length="173" mass="19269">MKVMGGPMVMVIEYLESSLSRDLLCKFPDNSAYDFDYSQSSIWSPLVPPPLSSSNDRSLSLGLSRKLSYEEEAAASGGVIGCIKRKFSNVLFDNLKIHHKLKKRKRKGFDFSPVPSSSKLTTTTTTPRKGWAKVLKAASKHFKKKSEKKDSIGRLNLSNCLTENSLSRSSTYP</sequence>
<keyword evidence="1" id="KW-1185">Reference proteome</keyword>
<evidence type="ECO:0000313" key="2">
    <source>
        <dbReference type="RefSeq" id="XP_016485088.1"/>
    </source>
</evidence>
<organism evidence="1 2">
    <name type="scientific">Nicotiana tabacum</name>
    <name type="common">Common tobacco</name>
    <dbReference type="NCBI Taxonomy" id="4097"/>
    <lineage>
        <taxon>Eukaryota</taxon>
        <taxon>Viridiplantae</taxon>
        <taxon>Streptophyta</taxon>
        <taxon>Embryophyta</taxon>
        <taxon>Tracheophyta</taxon>
        <taxon>Spermatophyta</taxon>
        <taxon>Magnoliopsida</taxon>
        <taxon>eudicotyledons</taxon>
        <taxon>Gunneridae</taxon>
        <taxon>Pentapetalae</taxon>
        <taxon>asterids</taxon>
        <taxon>lamiids</taxon>
        <taxon>Solanales</taxon>
        <taxon>Solanaceae</taxon>
        <taxon>Nicotianoideae</taxon>
        <taxon>Nicotianeae</taxon>
        <taxon>Nicotiana</taxon>
    </lineage>
</organism>
<dbReference type="OMA" id="WSPLVPH"/>
<name>A0A1S4B8H2_TOBAC</name>
<dbReference type="Proteomes" id="UP000790787">
    <property type="component" value="Chromosome 11"/>
</dbReference>
<dbReference type="PANTHER" id="PTHR34287">
    <property type="entry name" value="OS06G0551500 PROTEIN-RELATED"/>
    <property type="match status" value="1"/>
</dbReference>